<keyword evidence="2" id="KW-0808">Transferase</keyword>
<feature type="compositionally biased region" description="Polar residues" evidence="4">
    <location>
        <begin position="1"/>
        <end position="14"/>
    </location>
</feature>
<dbReference type="Pfam" id="PF06722">
    <property type="entry name" value="EryCIII-like_C"/>
    <property type="match status" value="1"/>
</dbReference>
<protein>
    <recommendedName>
        <fullName evidence="9">Glycosyltransferase family 28 N-terminal domain-containing protein</fullName>
    </recommendedName>
</protein>
<dbReference type="GO" id="GO:0005975">
    <property type="term" value="P:carbohydrate metabolic process"/>
    <property type="evidence" value="ECO:0007669"/>
    <property type="project" value="InterPro"/>
</dbReference>
<dbReference type="GO" id="GO:0006629">
    <property type="term" value="P:lipid metabolic process"/>
    <property type="evidence" value="ECO:0007669"/>
    <property type="project" value="UniProtKB-KW"/>
</dbReference>
<dbReference type="Pfam" id="PF03033">
    <property type="entry name" value="Glyco_transf_28"/>
    <property type="match status" value="1"/>
</dbReference>
<gene>
    <name evidence="7" type="ORF">ETB97_004898</name>
</gene>
<feature type="domain" description="Erythromycin biosynthesis protein CIII-like C-terminal" evidence="6">
    <location>
        <begin position="412"/>
        <end position="508"/>
    </location>
</feature>
<dbReference type="InterPro" id="IPR010610">
    <property type="entry name" value="EryCIII-like_C"/>
</dbReference>
<evidence type="ECO:0000259" key="6">
    <source>
        <dbReference type="Pfam" id="PF06722"/>
    </source>
</evidence>
<dbReference type="EMBL" id="SPNV01000221">
    <property type="protein sequence ID" value="KAF5858090.1"/>
    <property type="molecule type" value="Genomic_DNA"/>
</dbReference>
<feature type="region of interest" description="Disordered" evidence="4">
    <location>
        <begin position="627"/>
        <end position="659"/>
    </location>
</feature>
<dbReference type="InterPro" id="IPR002213">
    <property type="entry name" value="UDP_glucos_trans"/>
</dbReference>
<dbReference type="SUPFAM" id="SSF53756">
    <property type="entry name" value="UDP-Glycosyltransferase/glycogen phosphorylase"/>
    <property type="match status" value="1"/>
</dbReference>
<dbReference type="PANTHER" id="PTHR48050:SF13">
    <property type="entry name" value="STEROL 3-BETA-GLUCOSYLTRANSFERASE UGT80A2"/>
    <property type="match status" value="1"/>
</dbReference>
<evidence type="ECO:0000313" key="8">
    <source>
        <dbReference type="Proteomes" id="UP000541154"/>
    </source>
</evidence>
<evidence type="ECO:0000256" key="3">
    <source>
        <dbReference type="ARBA" id="ARBA00023098"/>
    </source>
</evidence>
<dbReference type="Proteomes" id="UP000541154">
    <property type="component" value="Unassembled WGS sequence"/>
</dbReference>
<keyword evidence="8" id="KW-1185">Reference proteome</keyword>
<dbReference type="InterPro" id="IPR004276">
    <property type="entry name" value="GlycoTrans_28_N"/>
</dbReference>
<feature type="domain" description="Glycosyltransferase family 28 N-terminal" evidence="5">
    <location>
        <begin position="114"/>
        <end position="256"/>
    </location>
</feature>
<proteinExistence type="predicted"/>
<evidence type="ECO:0000256" key="1">
    <source>
        <dbReference type="ARBA" id="ARBA00004184"/>
    </source>
</evidence>
<feature type="region of interest" description="Disordered" evidence="4">
    <location>
        <begin position="1"/>
        <end position="31"/>
    </location>
</feature>
<dbReference type="InterPro" id="IPR050426">
    <property type="entry name" value="Glycosyltransferase_28"/>
</dbReference>
<comment type="caution">
    <text evidence="7">The sequence shown here is derived from an EMBL/GenBank/DDBJ whole genome shotgun (WGS) entry which is preliminary data.</text>
</comment>
<evidence type="ECO:0000256" key="2">
    <source>
        <dbReference type="ARBA" id="ARBA00022679"/>
    </source>
</evidence>
<evidence type="ECO:0000259" key="5">
    <source>
        <dbReference type="Pfam" id="PF03033"/>
    </source>
</evidence>
<dbReference type="FunFam" id="3.40.50.2000:FF:000009">
    <property type="entry name" value="Sterol 3-beta-glucosyltransferase UGT80A2"/>
    <property type="match status" value="1"/>
</dbReference>
<name>A0A8H6E4J2_PETAA</name>
<evidence type="ECO:0000313" key="7">
    <source>
        <dbReference type="EMBL" id="KAF5858090.1"/>
    </source>
</evidence>
<dbReference type="PANTHER" id="PTHR48050">
    <property type="entry name" value="STEROL 3-BETA-GLUCOSYLTRANSFERASE"/>
    <property type="match status" value="1"/>
</dbReference>
<sequence length="1369" mass="152824">MNESATVRRSTTGSELKGRHSSQRPKVDSHTDFRVSGLETDVAVTGMYRAIASRNSARGHLDGGRLDINVCRHTFRPRDIVRRKYRRAEPILTHDGAPKAVPVDPERFSLHLNIVIQAIGSRGDIQPFIALGNELRRHGHRVRLATHETFRDSVSNAGLEFFNIGGDPTELMAFMVKNPGIRDTLRSGVIQRRRREMRAIFSGCWRSCFETGDERDPFVADAIIANPPSFAHLSCAERMGVPLNMMFTMPWSATRSFAHPLVKVCAQNAEPSNTNLVSYTAAEVWLWEGIGDLINRLRKEELGLDPLDSVNAPGLLDRLQIPYTYLWSPELLPKPRDWSDNIDICGFQFLAGASDYTPPEDLVAFLEDGDPPIYIGFGSIVVENPSKLTNILFDAVCETGQRALISTGWAGLGSEVLEIPRNIFLLDQCPHDWLFPRVSCVIHHGGAGTTATGLLFGRPTIIVPFFGDQAFWGSIVARAGAGPDPIPYGQLSSEGLANAIGKALDPRTKSICEEIGRAISREDGVKNAVRSFYRHLDPAKLRCAICPNRPAVWWVRDCGFQLSAFAASVLRDEGHIGPGRLELYRSQEYDTGRDPREPLSALVDVFYALVIDIINLIAVTPVQMIEGTRRNPPKQNHSLSQRVRKSTKSPRQSAGNEKTGRLADIKAFCTEKNSMKFIPKAERRVTRLTKHALNFVIVLPADLTLSLTKGYHNAPRLYHDTTVREPHRVTGLKSGFRAARKEFTQGFYDGVSGLIRQPAEGFRSSGSSGLIKGIGKGLGGAVLKPAAGVMGLLGFPLDGLHKSIRKSLSECKSKEIVLLRIQQGDKEARQASTEDRERVIRTWQELERHSPQSLRRFTQLVAEAETNPSRTASDPKPVIPQGIAFLNQDGESHCRWDGDRSIHLNPIIHSWPCDDILRPLTKAIYEFRKLTLKDAEKVTPADPVTIPVEQARALIELSLEQLKGEMFVGLVDPDLMKSLPAVVDTMHNNYDPSILLVYYLLLYKGCLLQSDTSWMPTHLPDRLYLKCVSMLPAWRRGAVTTPAYFMGALAMSFVAGENQDYELSWSLHRQACRFALLLGLNNLDKSQDQIVHGLGSECMRQGFWQLIQSDINFRLFHNVRPTISGSEWAVDMPWLRANSDHESEGFHPVSRVSFIVNSRLTFIGMEYFRAVESSASDPLFNLKGCIEIICDQIDDTIEEWQLRKKLEHSSTPLERILLADVLLSGYNMAIIVNSKLPCFFPTASCNHWSRAVEAARSALQVMLAVTVPAPSYLTIGRLFLLRPFVSVLTLYENLNRACDGSRRCEDINLLDKFRRVLATGAVLQRNLEPVVETLNALIRQVCARDYSQNLENMQGMALGRSSGYVKVNT</sequence>
<reference evidence="7 8" key="1">
    <citation type="submission" date="2019-04" db="EMBL/GenBank/DDBJ databases">
        <title>Aspergillus burnettii sp. nov., novel species from soil in southeast Queensland.</title>
        <authorList>
            <person name="Gilchrist C.L.M."/>
            <person name="Pitt J.I."/>
            <person name="Lange L."/>
            <person name="Lacey H.J."/>
            <person name="Vuong D."/>
            <person name="Midgley D.J."/>
            <person name="Greenfield P."/>
            <person name="Bradbury M."/>
            <person name="Lacey E."/>
            <person name="Busk P.K."/>
            <person name="Pilgaard B."/>
            <person name="Chooi Y.H."/>
            <person name="Piggott A.M."/>
        </authorList>
    </citation>
    <scope>NUCLEOTIDE SEQUENCE [LARGE SCALE GENOMIC DNA]</scope>
    <source>
        <strain evidence="7 8">FRR 5400</strain>
    </source>
</reference>
<dbReference type="CDD" id="cd03784">
    <property type="entry name" value="GT1_Gtf-like"/>
    <property type="match status" value="1"/>
</dbReference>
<organism evidence="7 8">
    <name type="scientific">Petromyces alliaceus</name>
    <name type="common">Aspergillus alliaceus</name>
    <dbReference type="NCBI Taxonomy" id="209559"/>
    <lineage>
        <taxon>Eukaryota</taxon>
        <taxon>Fungi</taxon>
        <taxon>Dikarya</taxon>
        <taxon>Ascomycota</taxon>
        <taxon>Pezizomycotina</taxon>
        <taxon>Eurotiomycetes</taxon>
        <taxon>Eurotiomycetidae</taxon>
        <taxon>Eurotiales</taxon>
        <taxon>Aspergillaceae</taxon>
        <taxon>Aspergillus</taxon>
        <taxon>Aspergillus subgen. Circumdati</taxon>
    </lineage>
</organism>
<accession>A0A8H6E4J2</accession>
<evidence type="ECO:0000256" key="4">
    <source>
        <dbReference type="SAM" id="MobiDB-lite"/>
    </source>
</evidence>
<dbReference type="GO" id="GO:0016906">
    <property type="term" value="F:sterol 3-beta-glucosyltransferase activity"/>
    <property type="evidence" value="ECO:0007669"/>
    <property type="project" value="UniProtKB-ARBA"/>
</dbReference>
<evidence type="ECO:0008006" key="9">
    <source>
        <dbReference type="Google" id="ProtNLM"/>
    </source>
</evidence>
<comment type="subcellular location">
    <subcellularLocation>
        <location evidence="1">Endomembrane system</location>
        <topology evidence="1">Peripheral membrane protein</topology>
    </subcellularLocation>
</comment>
<dbReference type="GO" id="GO:0012505">
    <property type="term" value="C:endomembrane system"/>
    <property type="evidence" value="ECO:0007669"/>
    <property type="project" value="UniProtKB-SubCell"/>
</dbReference>
<dbReference type="CDD" id="cd12148">
    <property type="entry name" value="fungal_TF_MHR"/>
    <property type="match status" value="1"/>
</dbReference>
<dbReference type="Gene3D" id="3.40.50.2000">
    <property type="entry name" value="Glycogen Phosphorylase B"/>
    <property type="match status" value="2"/>
</dbReference>
<keyword evidence="3" id="KW-0443">Lipid metabolism</keyword>